<proteinExistence type="predicted"/>
<organism evidence="5 6">
    <name type="scientific">Glycomyces rhizosphaerae</name>
    <dbReference type="NCBI Taxonomy" id="2054422"/>
    <lineage>
        <taxon>Bacteria</taxon>
        <taxon>Bacillati</taxon>
        <taxon>Actinomycetota</taxon>
        <taxon>Actinomycetes</taxon>
        <taxon>Glycomycetales</taxon>
        <taxon>Glycomycetaceae</taxon>
        <taxon>Glycomyces</taxon>
    </lineage>
</organism>
<dbReference type="PANTHER" id="PTHR48050:SF13">
    <property type="entry name" value="STEROL 3-BETA-GLUCOSYLTRANSFERASE UGT80A2"/>
    <property type="match status" value="1"/>
</dbReference>
<evidence type="ECO:0000313" key="5">
    <source>
        <dbReference type="EMBL" id="MFC3493971.1"/>
    </source>
</evidence>
<dbReference type="Pfam" id="PF06722">
    <property type="entry name" value="EryCIII-like_C"/>
    <property type="match status" value="1"/>
</dbReference>
<evidence type="ECO:0000256" key="2">
    <source>
        <dbReference type="ARBA" id="ARBA00022679"/>
    </source>
</evidence>
<reference evidence="6" key="1">
    <citation type="journal article" date="2019" name="Int. J. Syst. Evol. Microbiol.">
        <title>The Global Catalogue of Microorganisms (GCM) 10K type strain sequencing project: providing services to taxonomists for standard genome sequencing and annotation.</title>
        <authorList>
            <consortium name="The Broad Institute Genomics Platform"/>
            <consortium name="The Broad Institute Genome Sequencing Center for Infectious Disease"/>
            <person name="Wu L."/>
            <person name="Ma J."/>
        </authorList>
    </citation>
    <scope>NUCLEOTIDE SEQUENCE [LARGE SCALE GENOMIC DNA]</scope>
    <source>
        <strain evidence="6">CGMCC 4.7396</strain>
    </source>
</reference>
<protein>
    <submittedName>
        <fullName evidence="5">Glycosyltransferase</fullName>
    </submittedName>
</protein>
<gene>
    <name evidence="5" type="ORF">ACFO8M_15940</name>
</gene>
<keyword evidence="6" id="KW-1185">Reference proteome</keyword>
<dbReference type="Pfam" id="PF13579">
    <property type="entry name" value="Glyco_trans_4_4"/>
    <property type="match status" value="1"/>
</dbReference>
<keyword evidence="1" id="KW-0328">Glycosyltransferase</keyword>
<dbReference type="Proteomes" id="UP001595712">
    <property type="component" value="Unassembled WGS sequence"/>
</dbReference>
<sequence>MRVLLSTYGSRGDVEPLAGLAAELRQLGAEVRVCAPPDEEGNRRLTAVGAEVVPVGRSVRDLVSGPKPATPANAPEVAAALVTAQSEGLLPAAEDCDVLLATGLFPAAARTVAEQAGIRYVFATFIPGILPSPYHPPLRRPGKPFPPGADNRTLWGIDAENLDALYSAPLNALRASVGLPRVDDLRAHVYTDQPWLASDPVLGPWREAPDLEVVRTGFWILPDERPLPADLEAFLDAGDPPVFVGFGSMPIRDPREASRIVVEAVRAQGRRAVVASGWGGIGPIDDGDDCFGVGEVNHQALFRRVAVVVHHGGAGTTATAARSGASQVVVPQMADQPYWAGRVADLGIGVAHDGPVPTFESLSAAIETALSAKTRERAAAVAAVIRTDGAAVAARLLLEGSR</sequence>
<evidence type="ECO:0000259" key="3">
    <source>
        <dbReference type="Pfam" id="PF06722"/>
    </source>
</evidence>
<dbReference type="InterPro" id="IPR028098">
    <property type="entry name" value="Glyco_trans_4-like_N"/>
</dbReference>
<comment type="caution">
    <text evidence="5">The sequence shown here is derived from an EMBL/GenBank/DDBJ whole genome shotgun (WGS) entry which is preliminary data.</text>
</comment>
<dbReference type="EMBL" id="JBHRWO010000012">
    <property type="protein sequence ID" value="MFC3493971.1"/>
    <property type="molecule type" value="Genomic_DNA"/>
</dbReference>
<name>A0ABV7PZH0_9ACTN</name>
<feature type="domain" description="Erythromycin biosynthesis protein CIII-like C-terminal" evidence="3">
    <location>
        <begin position="296"/>
        <end position="380"/>
    </location>
</feature>
<dbReference type="CDD" id="cd03784">
    <property type="entry name" value="GT1_Gtf-like"/>
    <property type="match status" value="1"/>
</dbReference>
<evidence type="ECO:0000256" key="1">
    <source>
        <dbReference type="ARBA" id="ARBA00022676"/>
    </source>
</evidence>
<feature type="domain" description="Glycosyltransferase subfamily 4-like N-terminal" evidence="4">
    <location>
        <begin position="18"/>
        <end position="128"/>
    </location>
</feature>
<keyword evidence="2" id="KW-0808">Transferase</keyword>
<dbReference type="SUPFAM" id="SSF53756">
    <property type="entry name" value="UDP-Glycosyltransferase/glycogen phosphorylase"/>
    <property type="match status" value="1"/>
</dbReference>
<dbReference type="PANTHER" id="PTHR48050">
    <property type="entry name" value="STEROL 3-BETA-GLUCOSYLTRANSFERASE"/>
    <property type="match status" value="1"/>
</dbReference>
<accession>A0ABV7PZH0</accession>
<dbReference type="InterPro" id="IPR002213">
    <property type="entry name" value="UDP_glucos_trans"/>
</dbReference>
<dbReference type="Gene3D" id="3.40.50.2000">
    <property type="entry name" value="Glycogen Phosphorylase B"/>
    <property type="match status" value="2"/>
</dbReference>
<evidence type="ECO:0000259" key="4">
    <source>
        <dbReference type="Pfam" id="PF13579"/>
    </source>
</evidence>
<dbReference type="RefSeq" id="WP_387977313.1">
    <property type="nucleotide sequence ID" value="NZ_JBHRWO010000012.1"/>
</dbReference>
<dbReference type="InterPro" id="IPR050426">
    <property type="entry name" value="Glycosyltransferase_28"/>
</dbReference>
<dbReference type="InterPro" id="IPR010610">
    <property type="entry name" value="EryCIII-like_C"/>
</dbReference>
<evidence type="ECO:0000313" key="6">
    <source>
        <dbReference type="Proteomes" id="UP001595712"/>
    </source>
</evidence>